<dbReference type="Proteomes" id="UP001410394">
    <property type="component" value="Unassembled WGS sequence"/>
</dbReference>
<dbReference type="EMBL" id="JBDIVE010000001">
    <property type="protein sequence ID" value="MEN3067230.1"/>
    <property type="molecule type" value="Genomic_DNA"/>
</dbReference>
<accession>A0ABU9YU26</accession>
<gene>
    <name evidence="1" type="ORF">ABDB84_01995</name>
</gene>
<dbReference type="RefSeq" id="WP_345917998.1">
    <property type="nucleotide sequence ID" value="NZ_JBDIVE010000001.1"/>
</dbReference>
<keyword evidence="2" id="KW-1185">Reference proteome</keyword>
<comment type="caution">
    <text evidence="1">The sequence shown here is derived from an EMBL/GenBank/DDBJ whole genome shotgun (WGS) entry which is preliminary data.</text>
</comment>
<protein>
    <recommendedName>
        <fullName evidence="3">6-phosphogluconate dehydrogenase</fullName>
    </recommendedName>
</protein>
<evidence type="ECO:0008006" key="3">
    <source>
        <dbReference type="Google" id="ProtNLM"/>
    </source>
</evidence>
<reference evidence="1 2" key="1">
    <citation type="journal article" date="2018" name="Int. J. Syst. Evol. Microbiol.">
        <title>Uliginosibacterium sediminicola sp. nov., isolated from freshwater sediment.</title>
        <authorList>
            <person name="Hwang W.M."/>
            <person name="Kim S.M."/>
            <person name="Kang K."/>
            <person name="Ahn T.Y."/>
        </authorList>
    </citation>
    <scope>NUCLEOTIDE SEQUENCE [LARGE SCALE GENOMIC DNA]</scope>
    <source>
        <strain evidence="1 2">M1-21</strain>
    </source>
</reference>
<evidence type="ECO:0000313" key="2">
    <source>
        <dbReference type="Proteomes" id="UP001410394"/>
    </source>
</evidence>
<sequence length="133" mass="14604">MSSTASSHQSGKILLFGLAALLLLIALCAAYLWVVLNWSYSDGERAGYVQKLSRKGWLCKTWEGELAMVNLPGQPAEVFPFSVRDDAVAEQINQLVGKRVALHYDQHIGIPSSCFGETSYFVNNVRAVETPAN</sequence>
<name>A0ABU9YU26_9RHOO</name>
<proteinExistence type="predicted"/>
<organism evidence="1 2">
    <name type="scientific">Uliginosibacterium sediminicola</name>
    <dbReference type="NCBI Taxonomy" id="2024550"/>
    <lineage>
        <taxon>Bacteria</taxon>
        <taxon>Pseudomonadati</taxon>
        <taxon>Pseudomonadota</taxon>
        <taxon>Betaproteobacteria</taxon>
        <taxon>Rhodocyclales</taxon>
        <taxon>Zoogloeaceae</taxon>
        <taxon>Uliginosibacterium</taxon>
    </lineage>
</organism>
<evidence type="ECO:0000313" key="1">
    <source>
        <dbReference type="EMBL" id="MEN3067230.1"/>
    </source>
</evidence>